<sequence>MPLSFNYGFIEELKSHSMALKLLRSPHLSFIASFLHQVFILSNRRTIAYTELVGLLENHIQEIRDTHGEALFPKSAKSYLDDWINTQTGYLRKYLPKETDEPECDLQPDIEKVLRWLEDLQGRRFVGTESRLQNLLQLITELSQGINLNTQEKLTYLKRKQAQIQNDIEAVENGQDINLSDTQVKERLFFLSDLSRQLLGDFRQVEANFRTLDKQTRKTITLSQAQKGQVLDQVFEYQDVIENSDEGQSFSTFFELLMTPEMRDGMRKNLQALLKHKEAQEIVASDTLLRHLYSYLLDAGRKVNTTRQQVTDQLRRYVQEQSQDNRRILELIRDYEKTLHTSIEKMPITTEAITELDSASIEISSLFSRKLYQEPQQEQFSIQPEQQIDPHSADLSQLFALSHIDEDQLVQHIQHQLTHEKGQTNLQKIINTYPLEFGLDELLTYVKLACEGPISANIDFDNLQKIEWHIDGAPRSATLPTIRFFRETN</sequence>
<evidence type="ECO:0000313" key="2">
    <source>
        <dbReference type="Proteomes" id="UP000273022"/>
    </source>
</evidence>
<dbReference type="AlphaFoldDB" id="A0A3A6TKF1"/>
<evidence type="ECO:0000313" key="1">
    <source>
        <dbReference type="EMBL" id="RJY12505.1"/>
    </source>
</evidence>
<dbReference type="RefSeq" id="WP_121853936.1">
    <property type="nucleotide sequence ID" value="NZ_CP037952.1"/>
</dbReference>
<dbReference type="Pfam" id="PF11855">
    <property type="entry name" value="DUF3375"/>
    <property type="match status" value="1"/>
</dbReference>
<accession>A0A3A6TKF1</accession>
<keyword evidence="2" id="KW-1185">Reference proteome</keyword>
<organism evidence="1 2">
    <name type="scientific">Parashewanella spongiae</name>
    <dbReference type="NCBI Taxonomy" id="342950"/>
    <lineage>
        <taxon>Bacteria</taxon>
        <taxon>Pseudomonadati</taxon>
        <taxon>Pseudomonadota</taxon>
        <taxon>Gammaproteobacteria</taxon>
        <taxon>Alteromonadales</taxon>
        <taxon>Shewanellaceae</taxon>
        <taxon>Parashewanella</taxon>
    </lineage>
</organism>
<comment type="caution">
    <text evidence="1">The sequence shown here is derived from an EMBL/GenBank/DDBJ whole genome shotgun (WGS) entry which is preliminary data.</text>
</comment>
<gene>
    <name evidence="1" type="ORF">D5R81_12320</name>
</gene>
<protein>
    <submittedName>
        <fullName evidence="1">DUF3375 domain-containing protein</fullName>
    </submittedName>
</protein>
<name>A0A3A6TKF1_9GAMM</name>
<dbReference type="InterPro" id="IPR021804">
    <property type="entry name" value="DUF3375"/>
</dbReference>
<proteinExistence type="predicted"/>
<dbReference type="EMBL" id="QYYH01000074">
    <property type="protein sequence ID" value="RJY12505.1"/>
    <property type="molecule type" value="Genomic_DNA"/>
</dbReference>
<dbReference type="Proteomes" id="UP000273022">
    <property type="component" value="Unassembled WGS sequence"/>
</dbReference>
<dbReference type="OrthoDB" id="138803at2"/>
<reference evidence="1 2" key="1">
    <citation type="submission" date="2018-09" db="EMBL/GenBank/DDBJ databases">
        <title>Phylogeny of the Shewanellaceae, and recommendation for two new genera, Pseudoshewanella and Parashewanella.</title>
        <authorList>
            <person name="Wang G."/>
        </authorList>
    </citation>
    <scope>NUCLEOTIDE SEQUENCE [LARGE SCALE GENOMIC DNA]</scope>
    <source>
        <strain evidence="1 2">KCTC 22492</strain>
    </source>
</reference>